<dbReference type="GO" id="GO:0005978">
    <property type="term" value="P:glycogen biosynthetic process"/>
    <property type="evidence" value="ECO:0007669"/>
    <property type="project" value="UniProtKB-KW"/>
</dbReference>
<evidence type="ECO:0000259" key="3">
    <source>
        <dbReference type="Pfam" id="PF00483"/>
    </source>
</evidence>
<dbReference type="SUPFAM" id="SSF53448">
    <property type="entry name" value="Nucleotide-diphospho-sugar transferases"/>
    <property type="match status" value="1"/>
</dbReference>
<dbReference type="OrthoDB" id="9801810at2"/>
<dbReference type="InterPro" id="IPR005835">
    <property type="entry name" value="NTP_transferase_dom"/>
</dbReference>
<dbReference type="Gene3D" id="3.90.550.10">
    <property type="entry name" value="Spore Coat Polysaccharide Biosynthesis Protein SpsA, Chain A"/>
    <property type="match status" value="1"/>
</dbReference>
<keyword evidence="5" id="KW-0548">Nucleotidyltransferase</keyword>
<dbReference type="InterPro" id="IPR011831">
    <property type="entry name" value="ADP-Glc_PPase"/>
</dbReference>
<dbReference type="EMBL" id="CP016537">
    <property type="protein sequence ID" value="ANU14936.1"/>
    <property type="molecule type" value="Genomic_DNA"/>
</dbReference>
<dbReference type="AlphaFoldDB" id="A0A1C7DTU3"/>
<dbReference type="GO" id="GO:0008878">
    <property type="term" value="F:glucose-1-phosphate adenylyltransferase activity"/>
    <property type="evidence" value="ECO:0007669"/>
    <property type="project" value="InterPro"/>
</dbReference>
<dbReference type="Pfam" id="PF00483">
    <property type="entry name" value="NTP_transferase"/>
    <property type="match status" value="1"/>
</dbReference>
<dbReference type="Pfam" id="PF24894">
    <property type="entry name" value="Hexapep_GlmU"/>
    <property type="match status" value="1"/>
</dbReference>
<reference evidence="6" key="2">
    <citation type="submission" date="2016-10" db="EMBL/GenBank/DDBJ databases">
        <authorList>
            <person name="See-Too W.S."/>
        </authorList>
    </citation>
    <scope>NUCLEOTIDE SEQUENCE [LARGE SCALE GENOMIC DNA]</scope>
    <source>
        <strain evidence="6">DSM 24743</strain>
    </source>
</reference>
<evidence type="ECO:0000313" key="5">
    <source>
        <dbReference type="EMBL" id="ANU14936.1"/>
    </source>
</evidence>
<dbReference type="InterPro" id="IPR056818">
    <property type="entry name" value="GlmU/GlgC-like_hexapep"/>
</dbReference>
<keyword evidence="6" id="KW-1185">Reference proteome</keyword>
<keyword evidence="2" id="KW-0320">Glycogen biosynthesis</keyword>
<evidence type="ECO:0000256" key="2">
    <source>
        <dbReference type="ARBA" id="ARBA00023056"/>
    </source>
</evidence>
<organism evidence="5 6">
    <name type="scientific">Planococcus halocryophilus</name>
    <dbReference type="NCBI Taxonomy" id="1215089"/>
    <lineage>
        <taxon>Bacteria</taxon>
        <taxon>Bacillati</taxon>
        <taxon>Bacillota</taxon>
        <taxon>Bacilli</taxon>
        <taxon>Bacillales</taxon>
        <taxon>Caryophanaceae</taxon>
        <taxon>Planococcus</taxon>
    </lineage>
</organism>
<keyword evidence="5" id="KW-0808">Transferase</keyword>
<sequence length="340" mass="37912">MNLLAVVDASIKKEGLQDLTMKRTVSSVPFAGRYRLIDFVLSNLVNSGVSTVGVFPSYPLASLLDHIGVGKSWDLDRRKNGLYFLPVTQRDGGISSVGAFAGLEEHLQFFTKSIQPYVIVTNSFVVTQLDYKDMLEKHIKSGADFTEAVSKGVQLKTYILSKDLLVELLRSYVDKQVVSVEDVVNLKKSPYTFNEYEYEGYFAVIDSIQSYFEASLDLLNEDKREQLFLADRPIFTKVKDEPPTRYVSGSHVERALIANGSTIMGTVTDSLISRGVYIKKGAHVENCIIMQKSTVEENCDLAYVIADKEVYIGEGVLLHGTPERPIVLRKGASVSKEDLR</sequence>
<dbReference type="CDD" id="cd02508">
    <property type="entry name" value="ADP_Glucose_PP"/>
    <property type="match status" value="1"/>
</dbReference>
<dbReference type="InterPro" id="IPR029044">
    <property type="entry name" value="Nucleotide-diphossugar_trans"/>
</dbReference>
<gene>
    <name evidence="5" type="ORF">BBI08_14205</name>
</gene>
<reference evidence="6" key="1">
    <citation type="submission" date="2016-07" db="EMBL/GenBank/DDBJ databases">
        <authorList>
            <person name="See-Too W.S."/>
        </authorList>
    </citation>
    <scope>NUCLEOTIDE SEQUENCE [LARGE SCALE GENOMIC DNA]</scope>
    <source>
        <strain evidence="6">DSM 24743</strain>
    </source>
</reference>
<dbReference type="KEGG" id="phc:BBI08_14205"/>
<dbReference type="Gene3D" id="2.160.10.10">
    <property type="entry name" value="Hexapeptide repeat proteins"/>
    <property type="match status" value="1"/>
</dbReference>
<feature type="domain" description="Nucleotidyl transferase" evidence="3">
    <location>
        <begin position="16"/>
        <end position="146"/>
    </location>
</feature>
<name>A0A1C7DTU3_9BACL</name>
<dbReference type="STRING" id="1215089.BBI08_14205"/>
<dbReference type="InterPro" id="IPR011004">
    <property type="entry name" value="Trimer_LpxA-like_sf"/>
</dbReference>
<dbReference type="PANTHER" id="PTHR43523:SF6">
    <property type="entry name" value="GLYCOGEN BIOSYNTHESIS PROTEIN GLGD"/>
    <property type="match status" value="1"/>
</dbReference>
<dbReference type="CDD" id="cd04651">
    <property type="entry name" value="LbH_G1P_AT_C"/>
    <property type="match status" value="1"/>
</dbReference>
<dbReference type="SUPFAM" id="SSF51161">
    <property type="entry name" value="Trimeric LpxA-like enzymes"/>
    <property type="match status" value="1"/>
</dbReference>
<proteinExistence type="inferred from homology"/>
<evidence type="ECO:0000313" key="6">
    <source>
        <dbReference type="Proteomes" id="UP000092687"/>
    </source>
</evidence>
<dbReference type="PANTHER" id="PTHR43523">
    <property type="entry name" value="GLUCOSE-1-PHOSPHATE ADENYLYLTRANSFERASE-RELATED"/>
    <property type="match status" value="1"/>
</dbReference>
<accession>A0A1C7DTU3</accession>
<dbReference type="Proteomes" id="UP000092687">
    <property type="component" value="Chromosome"/>
</dbReference>
<dbReference type="RefSeq" id="WP_008498625.1">
    <property type="nucleotide sequence ID" value="NZ_CP016537.2"/>
</dbReference>
<evidence type="ECO:0000259" key="4">
    <source>
        <dbReference type="Pfam" id="PF24894"/>
    </source>
</evidence>
<comment type="similarity">
    <text evidence="1">Belongs to the bacterial/plant glucose-1-phosphate adenylyltransferase family.</text>
</comment>
<feature type="domain" description="Glucose-1-phosphate adenylyltransferase/Bifunctional protein GlmU-like C-terminal hexapeptide" evidence="4">
    <location>
        <begin position="250"/>
        <end position="316"/>
    </location>
</feature>
<evidence type="ECO:0000256" key="1">
    <source>
        <dbReference type="ARBA" id="ARBA00010443"/>
    </source>
</evidence>
<protein>
    <submittedName>
        <fullName evidence="5">Glucose-1-phosphate adenylyltransferase</fullName>
    </submittedName>
</protein>